<protein>
    <recommendedName>
        <fullName evidence="3">Neuroendocrine-specific golgi protein P55 (NESP55)</fullName>
    </recommendedName>
</protein>
<proteinExistence type="predicted"/>
<dbReference type="Proteomes" id="UP000198858">
    <property type="component" value="Chromosome I"/>
</dbReference>
<dbReference type="NCBIfam" id="NF041200">
    <property type="entry name" value="mob_BfmA_Nterm"/>
    <property type="match status" value="1"/>
</dbReference>
<evidence type="ECO:0000313" key="1">
    <source>
        <dbReference type="EMBL" id="SDR67658.1"/>
    </source>
</evidence>
<dbReference type="STRING" id="1250231.SAMN04488552_0425"/>
<gene>
    <name evidence="1" type="ORF">SAMN04488552_0425</name>
</gene>
<keyword evidence="2" id="KW-1185">Reference proteome</keyword>
<organism evidence="1 2">
    <name type="scientific">Christiangramia echinicola</name>
    <dbReference type="NCBI Taxonomy" id="279359"/>
    <lineage>
        <taxon>Bacteria</taxon>
        <taxon>Pseudomonadati</taxon>
        <taxon>Bacteroidota</taxon>
        <taxon>Flavobacteriia</taxon>
        <taxon>Flavobacteriales</taxon>
        <taxon>Flavobacteriaceae</taxon>
        <taxon>Christiangramia</taxon>
    </lineage>
</organism>
<dbReference type="EMBL" id="LT629745">
    <property type="protein sequence ID" value="SDR67658.1"/>
    <property type="molecule type" value="Genomic_DNA"/>
</dbReference>
<evidence type="ECO:0008006" key="3">
    <source>
        <dbReference type="Google" id="ProtNLM"/>
    </source>
</evidence>
<evidence type="ECO:0000313" key="2">
    <source>
        <dbReference type="Proteomes" id="UP000198858"/>
    </source>
</evidence>
<dbReference type="AlphaFoldDB" id="A0A1H1KZ78"/>
<accession>A0A1H1KZ78</accession>
<name>A0A1H1KZ78_9FLAO</name>
<dbReference type="InterPro" id="IPR048012">
    <property type="entry name" value="BfmA-like_N"/>
</dbReference>
<reference evidence="1 2" key="1">
    <citation type="submission" date="2016-10" db="EMBL/GenBank/DDBJ databases">
        <authorList>
            <person name="Varghese N."/>
            <person name="Submissions S."/>
        </authorList>
    </citation>
    <scope>NUCLEOTIDE SEQUENCE [LARGE SCALE GENOMIC DNA]</scope>
    <source>
        <strain evidence="1 2">Mar_2010_102</strain>
    </source>
</reference>
<sequence>MDSFITIRIKRKRAKRFQKFSKTYFNSHSETMAVMLDFFLYNEISPKENLGPTGRRIEHTFKKRINAVIAIMRDIKIMESCYY</sequence>